<accession>A0A6A7N5D1</accession>
<evidence type="ECO:0000256" key="1">
    <source>
        <dbReference type="SAM" id="SignalP"/>
    </source>
</evidence>
<dbReference type="AlphaFoldDB" id="A0A6A7N5D1"/>
<dbReference type="Proteomes" id="UP000440498">
    <property type="component" value="Unassembled WGS sequence"/>
</dbReference>
<keyword evidence="1" id="KW-0732">Signal</keyword>
<proteinExistence type="predicted"/>
<sequence length="109" mass="11961">MRNLLAFAPMWLALACAPALALDDTPTVAPHFQIKGEDNRQPGRPATVNTFNPAFTAAAPPARRLPPEMDAVRDDARHALTPRSVMTTVLRPLPAQAGQMAEKPRWKLR</sequence>
<keyword evidence="3" id="KW-1185">Reference proteome</keyword>
<dbReference type="RefSeq" id="WP_152839525.1">
    <property type="nucleotide sequence ID" value="NZ_WHUG01000008.1"/>
</dbReference>
<feature type="chain" id="PRO_5025480775" evidence="1">
    <location>
        <begin position="22"/>
        <end position="109"/>
    </location>
</feature>
<dbReference type="PROSITE" id="PS51257">
    <property type="entry name" value="PROKAR_LIPOPROTEIN"/>
    <property type="match status" value="1"/>
</dbReference>
<feature type="signal peptide" evidence="1">
    <location>
        <begin position="1"/>
        <end position="21"/>
    </location>
</feature>
<evidence type="ECO:0000313" key="3">
    <source>
        <dbReference type="Proteomes" id="UP000440498"/>
    </source>
</evidence>
<dbReference type="EMBL" id="WHUG01000008">
    <property type="protein sequence ID" value="MQA40315.1"/>
    <property type="molecule type" value="Genomic_DNA"/>
</dbReference>
<gene>
    <name evidence="2" type="ORF">GEV02_19360</name>
</gene>
<organism evidence="2 3">
    <name type="scientific">Rugamonas aquatica</name>
    <dbReference type="NCBI Taxonomy" id="2743357"/>
    <lineage>
        <taxon>Bacteria</taxon>
        <taxon>Pseudomonadati</taxon>
        <taxon>Pseudomonadota</taxon>
        <taxon>Betaproteobacteria</taxon>
        <taxon>Burkholderiales</taxon>
        <taxon>Oxalobacteraceae</taxon>
        <taxon>Telluria group</taxon>
        <taxon>Rugamonas</taxon>
    </lineage>
</organism>
<name>A0A6A7N5D1_9BURK</name>
<protein>
    <submittedName>
        <fullName evidence="2">Uncharacterized protein</fullName>
    </submittedName>
</protein>
<reference evidence="2 3" key="1">
    <citation type="submission" date="2019-10" db="EMBL/GenBank/DDBJ databases">
        <title>Two novel species isolated from a subtropical stream in China.</title>
        <authorList>
            <person name="Lu H."/>
        </authorList>
    </citation>
    <scope>NUCLEOTIDE SEQUENCE [LARGE SCALE GENOMIC DNA]</scope>
    <source>
        <strain evidence="2 3">FT29W</strain>
    </source>
</reference>
<comment type="caution">
    <text evidence="2">The sequence shown here is derived from an EMBL/GenBank/DDBJ whole genome shotgun (WGS) entry which is preliminary data.</text>
</comment>
<evidence type="ECO:0000313" key="2">
    <source>
        <dbReference type="EMBL" id="MQA40315.1"/>
    </source>
</evidence>